<organism evidence="3 4">
    <name type="scientific">Sphaerotilus microaerophilus</name>
    <dbReference type="NCBI Taxonomy" id="2914710"/>
    <lineage>
        <taxon>Bacteria</taxon>
        <taxon>Pseudomonadati</taxon>
        <taxon>Pseudomonadota</taxon>
        <taxon>Betaproteobacteria</taxon>
        <taxon>Burkholderiales</taxon>
        <taxon>Sphaerotilaceae</taxon>
        <taxon>Sphaerotilus</taxon>
    </lineage>
</organism>
<dbReference type="Pfam" id="PF17131">
    <property type="entry name" value="LolA_like"/>
    <property type="match status" value="1"/>
</dbReference>
<keyword evidence="3" id="KW-0449">Lipoprotein</keyword>
<evidence type="ECO:0000313" key="4">
    <source>
        <dbReference type="Proteomes" id="UP001057498"/>
    </source>
</evidence>
<dbReference type="PIRSF" id="PIRSF028205">
    <property type="entry name" value="UCP028205"/>
    <property type="match status" value="1"/>
</dbReference>
<sequence>MSEKPRSTGPLTPALSRMGRGRNPTEFRMTSRPVFRALGLAAALGLLGLVGVVSPARAADDIATLLVDADRYRTGSEHLVVETQVSVFGRDGSLDKERRYTVYAQGGHRSLVLMRSPAEAGQKVLMLGDDFWLLMPGSQRPMRITPSQKLLGDASTGDIATLRWAEDYSGTLVGEERCEPVSPVAGVGAGAAQPCLHLSLQAARKGVTYQRIELWIGKRHHEPLRAELYVQSDKLAKQARFITDRPANPRQVEEMVLLDQLASHKETRVKYLSRAPKTVPEAWLNPMFLARNPSLE</sequence>
<name>A0ABN6PQR3_9BURK</name>
<dbReference type="InterPro" id="IPR033399">
    <property type="entry name" value="TP_0789-like"/>
</dbReference>
<reference evidence="3" key="1">
    <citation type="submission" date="2022-04" db="EMBL/GenBank/DDBJ databases">
        <title>Whole genome sequence of Sphaerotilus sp. FB-5.</title>
        <authorList>
            <person name="Takeda M."/>
            <person name="Narihara S."/>
            <person name="Akimoto M."/>
            <person name="Akimoto R."/>
            <person name="Nishiyashiki S."/>
            <person name="Murakami T."/>
        </authorList>
    </citation>
    <scope>NUCLEOTIDE SEQUENCE</scope>
    <source>
        <strain evidence="3">FB-5</strain>
    </source>
</reference>
<evidence type="ECO:0000256" key="1">
    <source>
        <dbReference type="SAM" id="MobiDB-lite"/>
    </source>
</evidence>
<evidence type="ECO:0000259" key="2">
    <source>
        <dbReference type="Pfam" id="PF17131"/>
    </source>
</evidence>
<dbReference type="EMBL" id="AP025730">
    <property type="protein sequence ID" value="BDI05937.1"/>
    <property type="molecule type" value="Genomic_DNA"/>
</dbReference>
<feature type="region of interest" description="Disordered" evidence="1">
    <location>
        <begin position="1"/>
        <end position="24"/>
    </location>
</feature>
<proteinExistence type="predicted"/>
<protein>
    <submittedName>
        <fullName evidence="3">Outer membrane lipoprotein-sorting protein</fullName>
    </submittedName>
</protein>
<accession>A0ABN6PQR3</accession>
<dbReference type="Gene3D" id="2.50.20.10">
    <property type="entry name" value="Lipoprotein localisation LolA/LolB/LppX"/>
    <property type="match status" value="1"/>
</dbReference>
<evidence type="ECO:0000313" key="3">
    <source>
        <dbReference type="EMBL" id="BDI05937.1"/>
    </source>
</evidence>
<dbReference type="Proteomes" id="UP001057498">
    <property type="component" value="Chromosome"/>
</dbReference>
<feature type="domain" description="Uncharacterized protein TP-0789" evidence="2">
    <location>
        <begin position="108"/>
        <end position="289"/>
    </location>
</feature>
<gene>
    <name evidence="3" type="ORF">CATMQ487_29070</name>
</gene>
<dbReference type="InterPro" id="IPR011220">
    <property type="entry name" value="UCP028205"/>
</dbReference>
<dbReference type="CDD" id="cd16329">
    <property type="entry name" value="LolA_like"/>
    <property type="match status" value="1"/>
</dbReference>
<keyword evidence="4" id="KW-1185">Reference proteome</keyword>